<reference evidence="1 2" key="1">
    <citation type="submission" date="2021-03" db="EMBL/GenBank/DDBJ databases">
        <title>First Case of infection caused by Chromobacterium haemolyticum derived from water in China.</title>
        <authorList>
            <person name="Chen J."/>
            <person name="Liu C."/>
        </authorList>
    </citation>
    <scope>NUCLEOTIDE SEQUENCE [LARGE SCALE GENOMIC DNA]</scope>
    <source>
        <strain evidence="1 2">WJ-5</strain>
    </source>
</reference>
<name>A0ABS3GTS4_9NEIS</name>
<evidence type="ECO:0000313" key="2">
    <source>
        <dbReference type="Proteomes" id="UP000664349"/>
    </source>
</evidence>
<accession>A0ABS3GTS4</accession>
<evidence type="ECO:0000313" key="1">
    <source>
        <dbReference type="EMBL" id="MBO0417994.1"/>
    </source>
</evidence>
<evidence type="ECO:0008006" key="3">
    <source>
        <dbReference type="Google" id="ProtNLM"/>
    </source>
</evidence>
<sequence>MMLPAITEVLPHRGGMLLLEALLRYDSEGLTASATPDAAAWYADADGNMPAYIGIELMAQAVAAWVGLTARQAGLPVKQGVLLGTRRYQPACAAFAAGRPLRVSASPVYRDESGMGSFLCRIDCGEDRLAEATVNVFEPEDFALFLQESSAQ</sequence>
<dbReference type="GeneID" id="58561276"/>
<dbReference type="SUPFAM" id="SSF54637">
    <property type="entry name" value="Thioesterase/thiol ester dehydrase-isomerase"/>
    <property type="match status" value="1"/>
</dbReference>
<comment type="caution">
    <text evidence="1">The sequence shown here is derived from an EMBL/GenBank/DDBJ whole genome shotgun (WGS) entry which is preliminary data.</text>
</comment>
<dbReference type="Proteomes" id="UP000664349">
    <property type="component" value="Unassembled WGS sequence"/>
</dbReference>
<dbReference type="Pfam" id="PF22817">
    <property type="entry name" value="ApeP-like"/>
    <property type="match status" value="1"/>
</dbReference>
<dbReference type="InterPro" id="IPR029069">
    <property type="entry name" value="HotDog_dom_sf"/>
</dbReference>
<gene>
    <name evidence="1" type="ORF">J1C50_21030</name>
</gene>
<dbReference type="Gene3D" id="3.10.129.10">
    <property type="entry name" value="Hotdog Thioesterase"/>
    <property type="match status" value="1"/>
</dbReference>
<dbReference type="PIRSF" id="PIRSF020565">
    <property type="entry name" value="3Ho_Ac_ACP_DH_prd"/>
    <property type="match status" value="1"/>
</dbReference>
<dbReference type="InterPro" id="IPR016776">
    <property type="entry name" value="ApeP-like_dehydratase"/>
</dbReference>
<keyword evidence="2" id="KW-1185">Reference proteome</keyword>
<dbReference type="EMBL" id="JAFLRD010000023">
    <property type="protein sequence ID" value="MBO0417994.1"/>
    <property type="molecule type" value="Genomic_DNA"/>
</dbReference>
<dbReference type="RefSeq" id="WP_043590879.1">
    <property type="nucleotide sequence ID" value="NZ_AP019312.1"/>
</dbReference>
<protein>
    <recommendedName>
        <fullName evidence="3">3-hydroxylacyl-ACP dehydratase</fullName>
    </recommendedName>
</protein>
<proteinExistence type="predicted"/>
<organism evidence="1 2">
    <name type="scientific">Chromobacterium haemolyticum</name>
    <dbReference type="NCBI Taxonomy" id="394935"/>
    <lineage>
        <taxon>Bacteria</taxon>
        <taxon>Pseudomonadati</taxon>
        <taxon>Pseudomonadota</taxon>
        <taxon>Betaproteobacteria</taxon>
        <taxon>Neisseriales</taxon>
        <taxon>Chromobacteriaceae</taxon>
        <taxon>Chromobacterium</taxon>
    </lineage>
</organism>